<gene>
    <name evidence="2" type="ORF">GCM10022240_22890</name>
</gene>
<name>A0ABP7GMF9_9MICO</name>
<proteinExistence type="predicted"/>
<evidence type="ECO:0008006" key="4">
    <source>
        <dbReference type="Google" id="ProtNLM"/>
    </source>
</evidence>
<organism evidence="2 3">
    <name type="scientific">Microbacterium kribbense</name>
    <dbReference type="NCBI Taxonomy" id="433645"/>
    <lineage>
        <taxon>Bacteria</taxon>
        <taxon>Bacillati</taxon>
        <taxon>Actinomycetota</taxon>
        <taxon>Actinomycetes</taxon>
        <taxon>Micrococcales</taxon>
        <taxon>Microbacteriaceae</taxon>
        <taxon>Microbacterium</taxon>
    </lineage>
</organism>
<evidence type="ECO:0000256" key="1">
    <source>
        <dbReference type="SAM" id="MobiDB-lite"/>
    </source>
</evidence>
<dbReference type="Pfam" id="PF14081">
    <property type="entry name" value="DUF4262"/>
    <property type="match status" value="1"/>
</dbReference>
<evidence type="ECO:0000313" key="3">
    <source>
        <dbReference type="Proteomes" id="UP001500540"/>
    </source>
</evidence>
<accession>A0ABP7GMF9</accession>
<dbReference type="InterPro" id="IPR025358">
    <property type="entry name" value="DUF4262"/>
</dbReference>
<dbReference type="RefSeq" id="WP_344783704.1">
    <property type="nucleotide sequence ID" value="NZ_BAABAF010000008.1"/>
</dbReference>
<keyword evidence="3" id="KW-1185">Reference proteome</keyword>
<comment type="caution">
    <text evidence="2">The sequence shown here is derived from an EMBL/GenBank/DDBJ whole genome shotgun (WGS) entry which is preliminary data.</text>
</comment>
<sequence>MTSDIDAATQAWLDQEDRRTAEIIRRHGTFIQFVGGDQRARHTSFAYTVGLFGLGHPELLVFGVDPTSAANILNDVSARIRDGSDLVPGEILTFADRPHRVLIEAVPNPGEIAFTANRFYQRPDEYSVPVYQLTIDDEGGRFPGEPGYSRPAWLQPRPGEFRA</sequence>
<feature type="region of interest" description="Disordered" evidence="1">
    <location>
        <begin position="141"/>
        <end position="163"/>
    </location>
</feature>
<dbReference type="EMBL" id="BAABAF010000008">
    <property type="protein sequence ID" value="GAA3770006.1"/>
    <property type="molecule type" value="Genomic_DNA"/>
</dbReference>
<dbReference type="Proteomes" id="UP001500540">
    <property type="component" value="Unassembled WGS sequence"/>
</dbReference>
<evidence type="ECO:0000313" key="2">
    <source>
        <dbReference type="EMBL" id="GAA3770006.1"/>
    </source>
</evidence>
<protein>
    <recommendedName>
        <fullName evidence="4">DUF4262 domain-containing protein</fullName>
    </recommendedName>
</protein>
<reference evidence="3" key="1">
    <citation type="journal article" date="2019" name="Int. J. Syst. Evol. Microbiol.">
        <title>The Global Catalogue of Microorganisms (GCM) 10K type strain sequencing project: providing services to taxonomists for standard genome sequencing and annotation.</title>
        <authorList>
            <consortium name="The Broad Institute Genomics Platform"/>
            <consortium name="The Broad Institute Genome Sequencing Center for Infectious Disease"/>
            <person name="Wu L."/>
            <person name="Ma J."/>
        </authorList>
    </citation>
    <scope>NUCLEOTIDE SEQUENCE [LARGE SCALE GENOMIC DNA]</scope>
    <source>
        <strain evidence="3">JCM 16950</strain>
    </source>
</reference>